<accession>A0ABM8GW36</accession>
<gene>
    <name evidence="2" type="ORF">GCM10025867_48400</name>
</gene>
<keyword evidence="3" id="KW-1185">Reference proteome</keyword>
<evidence type="ECO:0000313" key="2">
    <source>
        <dbReference type="EMBL" id="BDZ52599.1"/>
    </source>
</evidence>
<evidence type="ECO:0008006" key="4">
    <source>
        <dbReference type="Google" id="ProtNLM"/>
    </source>
</evidence>
<name>A0ABM8GW36_9MICO</name>
<dbReference type="Gene3D" id="3.90.79.10">
    <property type="entry name" value="Nucleoside Triphosphate Pyrophosphohydrolase"/>
    <property type="match status" value="1"/>
</dbReference>
<dbReference type="EMBL" id="AP027733">
    <property type="protein sequence ID" value="BDZ52599.1"/>
    <property type="molecule type" value="Genomic_DNA"/>
</dbReference>
<evidence type="ECO:0000256" key="1">
    <source>
        <dbReference type="SAM" id="MobiDB-lite"/>
    </source>
</evidence>
<protein>
    <recommendedName>
        <fullName evidence="4">NUDIX hydrolase</fullName>
    </recommendedName>
</protein>
<sequence>MTPAALPEQPLIAVDVVPIRYSRKRGFVELFTGRRLFEPALGKPALPGVLLGQKLPHPMRDGTPGERIESTREAAYRALRTKIGAGGTSVRGGLFDIGIFEGLPGDLRDPRGDTISIARLAVLKDNFAPGDDEQTKISPFAATGLPFDHDRIVDAVAVLIDQRLLVDRDLTNALLPDAFTLGDIQAIYGDMGARITKAIQAKRLPVSARPTDPADSLRVRRLERTGWFEKGPAEPVGADDEAPRKGRGRPQATWRWA</sequence>
<evidence type="ECO:0000313" key="3">
    <source>
        <dbReference type="Proteomes" id="UP001321486"/>
    </source>
</evidence>
<feature type="region of interest" description="Disordered" evidence="1">
    <location>
        <begin position="229"/>
        <end position="257"/>
    </location>
</feature>
<reference evidence="3" key="1">
    <citation type="journal article" date="2019" name="Int. J. Syst. Evol. Microbiol.">
        <title>The Global Catalogue of Microorganisms (GCM) 10K type strain sequencing project: providing services to taxonomists for standard genome sequencing and annotation.</title>
        <authorList>
            <consortium name="The Broad Institute Genomics Platform"/>
            <consortium name="The Broad Institute Genome Sequencing Center for Infectious Disease"/>
            <person name="Wu L."/>
            <person name="Ma J."/>
        </authorList>
    </citation>
    <scope>NUCLEOTIDE SEQUENCE [LARGE SCALE GENOMIC DNA]</scope>
    <source>
        <strain evidence="3">NBRC 108728</strain>
    </source>
</reference>
<keyword evidence="2" id="KW-0614">Plasmid</keyword>
<dbReference type="RefSeq" id="WP_286346883.1">
    <property type="nucleotide sequence ID" value="NZ_AP027733.1"/>
</dbReference>
<dbReference type="Proteomes" id="UP001321486">
    <property type="component" value="Plasmid pNBRC108728a"/>
</dbReference>
<proteinExistence type="predicted"/>
<geneLocation type="plasmid" evidence="2 3">
    <name>pNBRC108728a</name>
</geneLocation>
<organism evidence="2 3">
    <name type="scientific">Frondihabitans sucicola</name>
    <dbReference type="NCBI Taxonomy" id="1268041"/>
    <lineage>
        <taxon>Bacteria</taxon>
        <taxon>Bacillati</taxon>
        <taxon>Actinomycetota</taxon>
        <taxon>Actinomycetes</taxon>
        <taxon>Micrococcales</taxon>
        <taxon>Microbacteriaceae</taxon>
        <taxon>Frondihabitans</taxon>
    </lineage>
</organism>